<comment type="caution">
    <text evidence="3">The sequence shown here is derived from an EMBL/GenBank/DDBJ whole genome shotgun (WGS) entry which is preliminary data.</text>
</comment>
<dbReference type="InterPro" id="IPR051055">
    <property type="entry name" value="PIF1_helicase"/>
</dbReference>
<comment type="catalytic activity">
    <reaction evidence="1">
        <text>ATP + H2O = ADP + phosphate + H(+)</text>
        <dbReference type="Rhea" id="RHEA:13065"/>
        <dbReference type="ChEBI" id="CHEBI:15377"/>
        <dbReference type="ChEBI" id="CHEBI:15378"/>
        <dbReference type="ChEBI" id="CHEBI:30616"/>
        <dbReference type="ChEBI" id="CHEBI:43474"/>
        <dbReference type="ChEBI" id="CHEBI:456216"/>
        <dbReference type="EC" id="5.6.2.3"/>
    </reaction>
</comment>
<dbReference type="GO" id="GO:0043139">
    <property type="term" value="F:5'-3' DNA helicase activity"/>
    <property type="evidence" value="ECO:0007669"/>
    <property type="project" value="UniProtKB-EC"/>
</dbReference>
<keyword evidence="1" id="KW-0234">DNA repair</keyword>
<dbReference type="GO" id="GO:0016787">
    <property type="term" value="F:hydrolase activity"/>
    <property type="evidence" value="ECO:0007669"/>
    <property type="project" value="UniProtKB-KW"/>
</dbReference>
<sequence length="195" mass="21920">KEFIARVLRNSEKPFGGLQLAVSGDFCQLPPVPDRDKDGNPVPPIFAFEAESWSRCIKRPVVLSKVFRQKEQAFVDMLNDMRLGKLDSHAIQAFRSLSRPLHYEDGIGPTQLFPTRVEVDRANESRLRALSGQAMRYTATDVPGYDSNGVRVSEQQMEKLLGRLVAPQAIQLKVCSVISWDSISSIQYRLVPKSC</sequence>
<organism evidence="3 4">
    <name type="scientific">Boletus edulis BED1</name>
    <dbReference type="NCBI Taxonomy" id="1328754"/>
    <lineage>
        <taxon>Eukaryota</taxon>
        <taxon>Fungi</taxon>
        <taxon>Dikarya</taxon>
        <taxon>Basidiomycota</taxon>
        <taxon>Agaricomycotina</taxon>
        <taxon>Agaricomycetes</taxon>
        <taxon>Agaricomycetidae</taxon>
        <taxon>Boletales</taxon>
        <taxon>Boletineae</taxon>
        <taxon>Boletaceae</taxon>
        <taxon>Boletoideae</taxon>
        <taxon>Boletus</taxon>
    </lineage>
</organism>
<accession>A0AAD4C3L0</accession>
<dbReference type="GO" id="GO:0006281">
    <property type="term" value="P:DNA repair"/>
    <property type="evidence" value="ECO:0007669"/>
    <property type="project" value="UniProtKB-KW"/>
</dbReference>
<dbReference type="GO" id="GO:0005524">
    <property type="term" value="F:ATP binding"/>
    <property type="evidence" value="ECO:0007669"/>
    <property type="project" value="UniProtKB-KW"/>
</dbReference>
<evidence type="ECO:0000259" key="2">
    <source>
        <dbReference type="Pfam" id="PF05970"/>
    </source>
</evidence>
<name>A0AAD4C3L0_BOLED</name>
<keyword evidence="4" id="KW-1185">Reference proteome</keyword>
<keyword evidence="1" id="KW-0547">Nucleotide-binding</keyword>
<dbReference type="PANTHER" id="PTHR47642">
    <property type="entry name" value="ATP-DEPENDENT DNA HELICASE"/>
    <property type="match status" value="1"/>
</dbReference>
<reference evidence="3" key="1">
    <citation type="submission" date="2019-10" db="EMBL/GenBank/DDBJ databases">
        <authorList>
            <consortium name="DOE Joint Genome Institute"/>
            <person name="Kuo A."/>
            <person name="Miyauchi S."/>
            <person name="Kiss E."/>
            <person name="Drula E."/>
            <person name="Kohler A."/>
            <person name="Sanchez-Garcia M."/>
            <person name="Andreopoulos B."/>
            <person name="Barry K.W."/>
            <person name="Bonito G."/>
            <person name="Buee M."/>
            <person name="Carver A."/>
            <person name="Chen C."/>
            <person name="Cichocki N."/>
            <person name="Clum A."/>
            <person name="Culley D."/>
            <person name="Crous P.W."/>
            <person name="Fauchery L."/>
            <person name="Girlanda M."/>
            <person name="Hayes R."/>
            <person name="Keri Z."/>
            <person name="LaButti K."/>
            <person name="Lipzen A."/>
            <person name="Lombard V."/>
            <person name="Magnuson J."/>
            <person name="Maillard F."/>
            <person name="Morin E."/>
            <person name="Murat C."/>
            <person name="Nolan M."/>
            <person name="Ohm R."/>
            <person name="Pangilinan J."/>
            <person name="Pereira M."/>
            <person name="Perotto S."/>
            <person name="Peter M."/>
            <person name="Riley R."/>
            <person name="Sitrit Y."/>
            <person name="Stielow B."/>
            <person name="Szollosi G."/>
            <person name="Zifcakova L."/>
            <person name="Stursova M."/>
            <person name="Spatafora J.W."/>
            <person name="Tedersoo L."/>
            <person name="Vaario L.-M."/>
            <person name="Yamada A."/>
            <person name="Yan M."/>
            <person name="Wang P."/>
            <person name="Xu J."/>
            <person name="Bruns T."/>
            <person name="Baldrian P."/>
            <person name="Vilgalys R."/>
            <person name="Henrissat B."/>
            <person name="Grigoriev I.V."/>
            <person name="Hibbett D."/>
            <person name="Nagy L.G."/>
            <person name="Martin F.M."/>
        </authorList>
    </citation>
    <scope>NUCLEOTIDE SEQUENCE</scope>
    <source>
        <strain evidence="3">BED1</strain>
    </source>
</reference>
<proteinExistence type="inferred from homology"/>
<feature type="non-terminal residue" evidence="3">
    <location>
        <position position="1"/>
    </location>
</feature>
<keyword evidence="1" id="KW-0347">Helicase</keyword>
<gene>
    <name evidence="3" type="ORF">L210DRAFT_861075</name>
</gene>
<evidence type="ECO:0000313" key="3">
    <source>
        <dbReference type="EMBL" id="KAF8446330.1"/>
    </source>
</evidence>
<dbReference type="GO" id="GO:0000723">
    <property type="term" value="P:telomere maintenance"/>
    <property type="evidence" value="ECO:0007669"/>
    <property type="project" value="InterPro"/>
</dbReference>
<dbReference type="InterPro" id="IPR027417">
    <property type="entry name" value="P-loop_NTPase"/>
</dbReference>
<keyword evidence="1" id="KW-0067">ATP-binding</keyword>
<comment type="similarity">
    <text evidence="1">Belongs to the helicase family.</text>
</comment>
<dbReference type="Pfam" id="PF05970">
    <property type="entry name" value="PIF1"/>
    <property type="match status" value="1"/>
</dbReference>
<evidence type="ECO:0000256" key="1">
    <source>
        <dbReference type="RuleBase" id="RU363044"/>
    </source>
</evidence>
<protein>
    <recommendedName>
        <fullName evidence="1">ATP-dependent DNA helicase</fullName>
        <ecNumber evidence="1">5.6.2.3</ecNumber>
    </recommendedName>
</protein>
<keyword evidence="1" id="KW-0227">DNA damage</keyword>
<dbReference type="GO" id="GO:0006310">
    <property type="term" value="P:DNA recombination"/>
    <property type="evidence" value="ECO:0007669"/>
    <property type="project" value="UniProtKB-KW"/>
</dbReference>
<dbReference type="EC" id="5.6.2.3" evidence="1"/>
<keyword evidence="1" id="KW-0233">DNA recombination</keyword>
<feature type="domain" description="DNA helicase Pif1-like DEAD-box helicase" evidence="2">
    <location>
        <begin position="7"/>
        <end position="89"/>
    </location>
</feature>
<dbReference type="Proteomes" id="UP001194468">
    <property type="component" value="Unassembled WGS sequence"/>
</dbReference>
<comment type="cofactor">
    <cofactor evidence="1">
        <name>Mg(2+)</name>
        <dbReference type="ChEBI" id="CHEBI:18420"/>
    </cofactor>
</comment>
<dbReference type="EMBL" id="WHUW01000005">
    <property type="protein sequence ID" value="KAF8446330.1"/>
    <property type="molecule type" value="Genomic_DNA"/>
</dbReference>
<dbReference type="SUPFAM" id="SSF52540">
    <property type="entry name" value="P-loop containing nucleoside triphosphate hydrolases"/>
    <property type="match status" value="1"/>
</dbReference>
<reference evidence="3" key="2">
    <citation type="journal article" date="2020" name="Nat. Commun.">
        <title>Large-scale genome sequencing of mycorrhizal fungi provides insights into the early evolution of symbiotic traits.</title>
        <authorList>
            <person name="Miyauchi S."/>
            <person name="Kiss E."/>
            <person name="Kuo A."/>
            <person name="Drula E."/>
            <person name="Kohler A."/>
            <person name="Sanchez-Garcia M."/>
            <person name="Morin E."/>
            <person name="Andreopoulos B."/>
            <person name="Barry K.W."/>
            <person name="Bonito G."/>
            <person name="Buee M."/>
            <person name="Carver A."/>
            <person name="Chen C."/>
            <person name="Cichocki N."/>
            <person name="Clum A."/>
            <person name="Culley D."/>
            <person name="Crous P.W."/>
            <person name="Fauchery L."/>
            <person name="Girlanda M."/>
            <person name="Hayes R.D."/>
            <person name="Keri Z."/>
            <person name="LaButti K."/>
            <person name="Lipzen A."/>
            <person name="Lombard V."/>
            <person name="Magnuson J."/>
            <person name="Maillard F."/>
            <person name="Murat C."/>
            <person name="Nolan M."/>
            <person name="Ohm R.A."/>
            <person name="Pangilinan J."/>
            <person name="Pereira M.F."/>
            <person name="Perotto S."/>
            <person name="Peter M."/>
            <person name="Pfister S."/>
            <person name="Riley R."/>
            <person name="Sitrit Y."/>
            <person name="Stielow J.B."/>
            <person name="Szollosi G."/>
            <person name="Zifcakova L."/>
            <person name="Stursova M."/>
            <person name="Spatafora J.W."/>
            <person name="Tedersoo L."/>
            <person name="Vaario L.M."/>
            <person name="Yamada A."/>
            <person name="Yan M."/>
            <person name="Wang P."/>
            <person name="Xu J."/>
            <person name="Bruns T."/>
            <person name="Baldrian P."/>
            <person name="Vilgalys R."/>
            <person name="Dunand C."/>
            <person name="Henrissat B."/>
            <person name="Grigoriev I.V."/>
            <person name="Hibbett D."/>
            <person name="Nagy L.G."/>
            <person name="Martin F.M."/>
        </authorList>
    </citation>
    <scope>NUCLEOTIDE SEQUENCE</scope>
    <source>
        <strain evidence="3">BED1</strain>
    </source>
</reference>
<dbReference type="PANTHER" id="PTHR47642:SF5">
    <property type="entry name" value="ATP-DEPENDENT DNA HELICASE"/>
    <property type="match status" value="1"/>
</dbReference>
<keyword evidence="1" id="KW-0378">Hydrolase</keyword>
<evidence type="ECO:0000313" key="4">
    <source>
        <dbReference type="Proteomes" id="UP001194468"/>
    </source>
</evidence>
<dbReference type="AlphaFoldDB" id="A0AAD4C3L0"/>
<dbReference type="InterPro" id="IPR010285">
    <property type="entry name" value="DNA_helicase_pif1-like_DEAD"/>
</dbReference>